<dbReference type="PANTHER" id="PTHR34775">
    <property type="entry name" value="TRANSMEMBRANE PROTEIN"/>
    <property type="match status" value="1"/>
</dbReference>
<evidence type="ECO:0000313" key="4">
    <source>
        <dbReference type="Proteomes" id="UP001163823"/>
    </source>
</evidence>
<keyword evidence="2" id="KW-1133">Transmembrane helix</keyword>
<feature type="compositionally biased region" description="Polar residues" evidence="1">
    <location>
        <begin position="36"/>
        <end position="48"/>
    </location>
</feature>
<feature type="compositionally biased region" description="Low complexity" evidence="1">
    <location>
        <begin position="815"/>
        <end position="827"/>
    </location>
</feature>
<feature type="region of interest" description="Disordered" evidence="1">
    <location>
        <begin position="1"/>
        <end position="115"/>
    </location>
</feature>
<feature type="compositionally biased region" description="Polar residues" evidence="1">
    <location>
        <begin position="96"/>
        <end position="112"/>
    </location>
</feature>
<feature type="region of interest" description="Disordered" evidence="1">
    <location>
        <begin position="314"/>
        <end position="357"/>
    </location>
</feature>
<protein>
    <submittedName>
        <fullName evidence="3">Transmembrane protein</fullName>
    </submittedName>
</protein>
<evidence type="ECO:0000313" key="3">
    <source>
        <dbReference type="EMBL" id="KAJ7943043.1"/>
    </source>
</evidence>
<feature type="compositionally biased region" description="Low complexity" evidence="1">
    <location>
        <begin position="1"/>
        <end position="35"/>
    </location>
</feature>
<comment type="caution">
    <text evidence="3">The sequence shown here is derived from an EMBL/GenBank/DDBJ whole genome shotgun (WGS) entry which is preliminary data.</text>
</comment>
<name>A0AAD7KND8_QUISA</name>
<accession>A0AAD7KND8</accession>
<feature type="region of interest" description="Disordered" evidence="1">
    <location>
        <begin position="787"/>
        <end position="827"/>
    </location>
</feature>
<keyword evidence="2 3" id="KW-0812">Transmembrane</keyword>
<dbReference type="AlphaFoldDB" id="A0AAD7KND8"/>
<organism evidence="3 4">
    <name type="scientific">Quillaja saponaria</name>
    <name type="common">Soap bark tree</name>
    <dbReference type="NCBI Taxonomy" id="32244"/>
    <lineage>
        <taxon>Eukaryota</taxon>
        <taxon>Viridiplantae</taxon>
        <taxon>Streptophyta</taxon>
        <taxon>Embryophyta</taxon>
        <taxon>Tracheophyta</taxon>
        <taxon>Spermatophyta</taxon>
        <taxon>Magnoliopsida</taxon>
        <taxon>eudicotyledons</taxon>
        <taxon>Gunneridae</taxon>
        <taxon>Pentapetalae</taxon>
        <taxon>rosids</taxon>
        <taxon>fabids</taxon>
        <taxon>Fabales</taxon>
        <taxon>Quillajaceae</taxon>
        <taxon>Quillaja</taxon>
    </lineage>
</organism>
<reference evidence="3" key="1">
    <citation type="journal article" date="2023" name="Science">
        <title>Elucidation of the pathway for biosynthesis of saponin adjuvants from the soapbark tree.</title>
        <authorList>
            <person name="Reed J."/>
            <person name="Orme A."/>
            <person name="El-Demerdash A."/>
            <person name="Owen C."/>
            <person name="Martin L.B.B."/>
            <person name="Misra R.C."/>
            <person name="Kikuchi S."/>
            <person name="Rejzek M."/>
            <person name="Martin A.C."/>
            <person name="Harkess A."/>
            <person name="Leebens-Mack J."/>
            <person name="Louveau T."/>
            <person name="Stephenson M.J."/>
            <person name="Osbourn A."/>
        </authorList>
    </citation>
    <scope>NUCLEOTIDE SEQUENCE</scope>
    <source>
        <strain evidence="3">S10</strain>
    </source>
</reference>
<sequence length="866" mass="95732">MALPSNKPSSSSSPASSRPNPNSRNSEINNPIRRSFTGNPFKTPSVVANGSVGLVRRNSVGGRDSVPSWGDHDDKENGREQTLKPARVQSPAASKGTKNFMSPTISASSKVTMSPRKKILQERNEPAGTVSSSESKGPFRKVTFADVAEEIDSKGEISLKEKKVEAQLNLVSKEASLTASLISEDLNSETLDLKVPVNSKPQPDLLIKTLIEEPDSVNLDQTFKISLTPPPKPSTTLAPLDAVPLSSKTQPDLLIKTVIEEPDSVNLDQTFKISLTPPPKPSTTLAPLDADPLMPPYDPQTNYISPRPQFLCYRPHPQTQSEGSQTEAEDVSSSEVVKEEGNVTEPSPTGSVIPKEPFEAKGSSKPYFFTRLKLVAALFLVLSITCLSASFKNSAVVDPTAFKDLSTFYKMYESSHLQQFAKVKFDGLARNFQLWYANSMSSISELMTRFRGVRELVHLPHYNVTAVYNDIPADGFTVYDYSDKGIAPPPQLDLSEVNIVEDEATEYEIDADIADASAYHDVLVPDKAEKVSEDYKAREFETQEDIEDASRGYYKTTIEEVPQDIIVNDKAENVSEEYTASESEEVLEGQLASIIKPHSSDLEQDLEQDEINNLSVLEVQQAQENVHLADDVIVEERSNRDLSDQPVLNSEASETLTKMLGDGKNPVESSDIEMKISEGKTISSDATPLENKQNPRAVDIPPHMLAIVLLVMPLTAAAVFNYARKDRSRSRKNASSVEQQFEKKLDFKRPTEQHHFLDMQLSRNWTSVVDVVGESCPSEVSSLQKCSSYRKGVKGSNEDQSLENKSNKNHRRESLASSADYSMSSPSYGSFTTYEKITSKHGHWDEEVVTPVRRSSRIRKQVTSPS</sequence>
<keyword evidence="2" id="KW-0472">Membrane</keyword>
<feature type="compositionally biased region" description="Basic and acidic residues" evidence="1">
    <location>
        <begin position="70"/>
        <end position="82"/>
    </location>
</feature>
<proteinExistence type="predicted"/>
<evidence type="ECO:0000256" key="2">
    <source>
        <dbReference type="SAM" id="Phobius"/>
    </source>
</evidence>
<dbReference type="PANTHER" id="PTHR34775:SF4">
    <property type="entry name" value="TRANSMEMBRANE PROTEIN"/>
    <property type="match status" value="1"/>
</dbReference>
<dbReference type="Proteomes" id="UP001163823">
    <property type="component" value="Chromosome 14"/>
</dbReference>
<gene>
    <name evidence="3" type="ORF">O6P43_032644</name>
</gene>
<feature type="transmembrane region" description="Helical" evidence="2">
    <location>
        <begin position="704"/>
        <end position="723"/>
    </location>
</feature>
<feature type="compositionally biased region" description="Polar residues" evidence="1">
    <location>
        <begin position="317"/>
        <end position="326"/>
    </location>
</feature>
<dbReference type="EMBL" id="JARAOO010000014">
    <property type="protein sequence ID" value="KAJ7943043.1"/>
    <property type="molecule type" value="Genomic_DNA"/>
</dbReference>
<keyword evidence="4" id="KW-1185">Reference proteome</keyword>
<evidence type="ECO:0000256" key="1">
    <source>
        <dbReference type="SAM" id="MobiDB-lite"/>
    </source>
</evidence>
<dbReference type="KEGG" id="qsa:O6P43_032644"/>